<evidence type="ECO:0000256" key="6">
    <source>
        <dbReference type="SAM" id="Phobius"/>
    </source>
</evidence>
<comment type="caution">
    <text evidence="8">The sequence shown here is derived from an EMBL/GenBank/DDBJ whole genome shotgun (WGS) entry which is preliminary data.</text>
</comment>
<evidence type="ECO:0000313" key="8">
    <source>
        <dbReference type="EMBL" id="MCP2358018.1"/>
    </source>
</evidence>
<dbReference type="EMBL" id="JAMZEB010000002">
    <property type="protein sequence ID" value="MCP2358018.1"/>
    <property type="molecule type" value="Genomic_DNA"/>
</dbReference>
<dbReference type="Pfam" id="PF09678">
    <property type="entry name" value="Caa3_CtaG"/>
    <property type="match status" value="1"/>
</dbReference>
<feature type="transmembrane region" description="Helical" evidence="6">
    <location>
        <begin position="499"/>
        <end position="521"/>
    </location>
</feature>
<reference evidence="8" key="1">
    <citation type="submission" date="2022-06" db="EMBL/GenBank/DDBJ databases">
        <title>Sequencing the genomes of 1000 actinobacteria strains.</title>
        <authorList>
            <person name="Klenk H.-P."/>
        </authorList>
    </citation>
    <scope>NUCLEOTIDE SEQUENCE</scope>
    <source>
        <strain evidence="8">DSM 46694</strain>
    </source>
</reference>
<accession>A0A9X2GPC4</accession>
<feature type="transmembrane region" description="Helical" evidence="6">
    <location>
        <begin position="151"/>
        <end position="168"/>
    </location>
</feature>
<dbReference type="Proteomes" id="UP001139648">
    <property type="component" value="Unassembled WGS sequence"/>
</dbReference>
<evidence type="ECO:0000259" key="7">
    <source>
        <dbReference type="Pfam" id="PF05425"/>
    </source>
</evidence>
<dbReference type="Pfam" id="PF05425">
    <property type="entry name" value="CopD"/>
    <property type="match status" value="1"/>
</dbReference>
<comment type="subcellular location">
    <subcellularLocation>
        <location evidence="1">Cell membrane</location>
        <topology evidence="1">Multi-pass membrane protein</topology>
    </subcellularLocation>
</comment>
<sequence>MHESGQVPSRVAWPALRDGRGRRLCAGAALIAAGLVALAIASGRGAEPEIAGLPDAGPLTAWGLPLVRFCYDVCAVGTVGTLLGAAVLAPAGSPERAACVRAAGRWATGWAVTIVLSYLLTVSDVVAVPVADLLASPELLGDGMMILQARVLPLVLAAVVVAAVVMRLPWLPKAIPLAVAVFAMLPVTYVGHAASAADHDIALSGLMTHLITMSLWVGGLGAVLAHFRRSEDLRVVLRRFSTIALCCFAGVAVSGAAAAWVRLDAPSDLWRSEYGWFLLAKTAALGVLALFGLAHRRRTVGHVADRGVRHVFVRLAVGELVVMGVAMALAVGLSRTPPPAQGGGHDGLLEYDLAPFTPTALLTEARPDPMVLLVLALPAVGYLVGVRRAGSWPRGRTVAWCAGLALIGLVLLSGVGGYARAMLSMQALQLTVLAVAAPLLLCLGAPLTLLARATGRSSRDGAPGSRLPVWWPALLPVAYLIAFPLLYRTGWLQWALFRHVPHLLTGALFLAGGLVVFWMLAGVDPLPRPISRSVRVALLGSVVMVQLAMSVFLLLGTPVAEDWFSVVAPPGAPDLRTDQRLAGVVFLLAAAFTLVPLARRAPAAPG</sequence>
<evidence type="ECO:0000256" key="4">
    <source>
        <dbReference type="ARBA" id="ARBA00022989"/>
    </source>
</evidence>
<feature type="transmembrane region" description="Helical" evidence="6">
    <location>
        <begin position="239"/>
        <end position="262"/>
    </location>
</feature>
<feature type="transmembrane region" description="Helical" evidence="6">
    <location>
        <begin position="274"/>
        <end position="294"/>
    </location>
</feature>
<dbReference type="PANTHER" id="PTHR34820:SF4">
    <property type="entry name" value="INNER MEMBRANE PROTEIN YEBZ"/>
    <property type="match status" value="1"/>
</dbReference>
<dbReference type="AlphaFoldDB" id="A0A9X2GPC4"/>
<evidence type="ECO:0000256" key="2">
    <source>
        <dbReference type="ARBA" id="ARBA00022475"/>
    </source>
</evidence>
<feature type="transmembrane region" description="Helical" evidence="6">
    <location>
        <begin position="206"/>
        <end position="227"/>
    </location>
</feature>
<protein>
    <submittedName>
        <fullName evidence="8">Copper resistance protein D</fullName>
    </submittedName>
</protein>
<feature type="transmembrane region" description="Helical" evidence="6">
    <location>
        <begin position="469"/>
        <end position="487"/>
    </location>
</feature>
<dbReference type="GO" id="GO:0006825">
    <property type="term" value="P:copper ion transport"/>
    <property type="evidence" value="ECO:0007669"/>
    <property type="project" value="InterPro"/>
</dbReference>
<gene>
    <name evidence="8" type="ORF">HD597_005038</name>
</gene>
<evidence type="ECO:0000256" key="5">
    <source>
        <dbReference type="ARBA" id="ARBA00023136"/>
    </source>
</evidence>
<keyword evidence="2" id="KW-1003">Cell membrane</keyword>
<feature type="transmembrane region" description="Helical" evidence="6">
    <location>
        <begin position="427"/>
        <end position="449"/>
    </location>
</feature>
<keyword evidence="3 6" id="KW-0812">Transmembrane</keyword>
<feature type="transmembrane region" description="Helical" evidence="6">
    <location>
        <begin position="369"/>
        <end position="386"/>
    </location>
</feature>
<dbReference type="InterPro" id="IPR032694">
    <property type="entry name" value="CopC/D"/>
</dbReference>
<dbReference type="RefSeq" id="WP_253745115.1">
    <property type="nucleotide sequence ID" value="NZ_BAABKA010000067.1"/>
</dbReference>
<proteinExistence type="predicted"/>
<feature type="transmembrane region" description="Helical" evidence="6">
    <location>
        <begin position="110"/>
        <end position="131"/>
    </location>
</feature>
<dbReference type="GO" id="GO:0005886">
    <property type="term" value="C:plasma membrane"/>
    <property type="evidence" value="ECO:0007669"/>
    <property type="project" value="UniProtKB-SubCell"/>
</dbReference>
<feature type="domain" description="Copper resistance protein D" evidence="7">
    <location>
        <begin position="236"/>
        <end position="333"/>
    </location>
</feature>
<feature type="transmembrane region" description="Helical" evidence="6">
    <location>
        <begin position="315"/>
        <end position="333"/>
    </location>
</feature>
<feature type="transmembrane region" description="Helical" evidence="6">
    <location>
        <begin position="175"/>
        <end position="194"/>
    </location>
</feature>
<feature type="transmembrane region" description="Helical" evidence="6">
    <location>
        <begin position="580"/>
        <end position="598"/>
    </location>
</feature>
<dbReference type="InterPro" id="IPR019108">
    <property type="entry name" value="Caa3_assmbl_CtaG-rel"/>
</dbReference>
<feature type="transmembrane region" description="Helical" evidence="6">
    <location>
        <begin position="533"/>
        <end position="560"/>
    </location>
</feature>
<feature type="transmembrane region" description="Helical" evidence="6">
    <location>
        <begin position="398"/>
        <end position="421"/>
    </location>
</feature>
<keyword evidence="4 6" id="KW-1133">Transmembrane helix</keyword>
<evidence type="ECO:0000313" key="9">
    <source>
        <dbReference type="Proteomes" id="UP001139648"/>
    </source>
</evidence>
<feature type="transmembrane region" description="Helical" evidence="6">
    <location>
        <begin position="66"/>
        <end position="89"/>
    </location>
</feature>
<dbReference type="PANTHER" id="PTHR34820">
    <property type="entry name" value="INNER MEMBRANE PROTEIN YEBZ"/>
    <property type="match status" value="1"/>
</dbReference>
<dbReference type="InterPro" id="IPR008457">
    <property type="entry name" value="Cu-R_CopD_dom"/>
</dbReference>
<name>A0A9X2GPC4_9ACTN</name>
<keyword evidence="9" id="KW-1185">Reference proteome</keyword>
<organism evidence="8 9">
    <name type="scientific">Nonomuraea thailandensis</name>
    <dbReference type="NCBI Taxonomy" id="1188745"/>
    <lineage>
        <taxon>Bacteria</taxon>
        <taxon>Bacillati</taxon>
        <taxon>Actinomycetota</taxon>
        <taxon>Actinomycetes</taxon>
        <taxon>Streptosporangiales</taxon>
        <taxon>Streptosporangiaceae</taxon>
        <taxon>Nonomuraea</taxon>
    </lineage>
</organism>
<evidence type="ECO:0000256" key="3">
    <source>
        <dbReference type="ARBA" id="ARBA00022692"/>
    </source>
</evidence>
<feature type="transmembrane region" description="Helical" evidence="6">
    <location>
        <begin position="24"/>
        <end position="46"/>
    </location>
</feature>
<keyword evidence="5 6" id="KW-0472">Membrane</keyword>
<evidence type="ECO:0000256" key="1">
    <source>
        <dbReference type="ARBA" id="ARBA00004651"/>
    </source>
</evidence>